<keyword evidence="3" id="KW-1185">Reference proteome</keyword>
<accession>K4F6Y5</accession>
<sequence>MDIVMQEYEDALVTMQLAVAAEEVNARIDRRMSKPNRALTACINVVLKRITSDQVKRVMIGISFQRQPVAGLTKTVREYMEVKAKIERDGFVILKMRPEDVND</sequence>
<protein>
    <recommendedName>
        <fullName evidence="1">DUF7740 domain-containing protein</fullName>
    </recommendedName>
</protein>
<reference evidence="2 3" key="1">
    <citation type="submission" date="2011-10" db="EMBL/GenBank/DDBJ databases">
        <authorList>
            <person name="Burke D."/>
        </authorList>
    </citation>
    <scope>NUCLEOTIDE SEQUENCE [LARGE SCALE GENOMIC DNA]</scope>
    <source>
        <strain evidence="2">VB_CsaP_GAP-52</strain>
    </source>
</reference>
<evidence type="ECO:0000313" key="3">
    <source>
        <dbReference type="Proteomes" id="UP000000456"/>
    </source>
</evidence>
<evidence type="ECO:0000259" key="1">
    <source>
        <dbReference type="Pfam" id="PF24886"/>
    </source>
</evidence>
<proteinExistence type="predicted"/>
<gene>
    <name evidence="2" type="ORF">GAP52_102</name>
</gene>
<dbReference type="InterPro" id="IPR056642">
    <property type="entry name" value="DUF7740"/>
</dbReference>
<evidence type="ECO:0000313" key="2">
    <source>
        <dbReference type="EMBL" id="AFC22096.1"/>
    </source>
</evidence>
<dbReference type="EMBL" id="JN882286">
    <property type="protein sequence ID" value="AFC22096.1"/>
    <property type="molecule type" value="Genomic_DNA"/>
</dbReference>
<dbReference type="GeneID" id="13994417"/>
<name>K4F6Y5_9CAUD</name>
<feature type="domain" description="DUF7740" evidence="1">
    <location>
        <begin position="7"/>
        <end position="79"/>
    </location>
</feature>
<dbReference type="KEGG" id="vg:13994417"/>
<dbReference type="Pfam" id="PF24886">
    <property type="entry name" value="DUF7740"/>
    <property type="match status" value="1"/>
</dbReference>
<dbReference type="Proteomes" id="UP000000456">
    <property type="component" value="Segment"/>
</dbReference>
<dbReference type="RefSeq" id="YP_006987752.1">
    <property type="nucleotide sequence ID" value="NC_019402.1"/>
</dbReference>
<organism evidence="2 3">
    <name type="scientific">Cronobacter phage vB_CsaP_GAP52</name>
    <dbReference type="NCBI Taxonomy" id="1141137"/>
    <lineage>
        <taxon>Viruses</taxon>
        <taxon>Duplodnaviria</taxon>
        <taxon>Heunggongvirae</taxon>
        <taxon>Uroviricota</taxon>
        <taxon>Caudoviricetes</taxon>
        <taxon>Grimontviridae</taxon>
        <taxon>Crifsvirus</taxon>
        <taxon>Crifsvirus GAP52</taxon>
    </lineage>
</organism>